<sequence length="473" mass="51486">MNIISPSITPNIHNLSTSDTKIILGIDIGTSGVRGCIVKKKTCETSVTETIISEVAIEMPSATKGVDNSISQDASIWIHSVNQLLIGLAKNFKLDAITHLVLDATSSTVLLTDQEGSPLSKALMYNDAQSIDHATKISEQIEISKEFSGAQGASSTLAKVMTLLEQNKDISHPVISHQIDFINHYLCGAMNITDENNALKLGYNSIHQAWPSWVKSIIKAKNKNVELPKVVKPGSLLGTILPDIAKKFGFKNNLKVMSGTTDSIAGFLASGATKVGDAVSSLGSTLAIKVISEKPIFNNKYGLYSHKLGDFWLVGGASNSGGRVLLDFYTVGELKQLSSKISAEQIEQYLKTNPPAFYPLREKGERFPIADSHLKPIMPNKPTCHFSQVKNSETCLRQHTLFLLNLLLGITQIEKLAYSKLSELGVLDIKRIFTVGGGTKNQVWMQLRELQLNTPLSIAENPQAAYGVTKLIE</sequence>
<dbReference type="Pfam" id="PF00370">
    <property type="entry name" value="FGGY_N"/>
    <property type="match status" value="1"/>
</dbReference>
<evidence type="ECO:0000256" key="1">
    <source>
        <dbReference type="ARBA" id="ARBA00009156"/>
    </source>
</evidence>
<dbReference type="Proteomes" id="UP001222275">
    <property type="component" value="Chromosome"/>
</dbReference>
<feature type="domain" description="Carbohydrate kinase FGGY C-terminal" evidence="5">
    <location>
        <begin position="281"/>
        <end position="464"/>
    </location>
</feature>
<dbReference type="RefSeq" id="WP_275593790.1">
    <property type="nucleotide sequence ID" value="NZ_CP102381.1"/>
</dbReference>
<organism evidence="6 7">
    <name type="scientific">Thiomicrorhabdus lithotrophica</name>
    <dbReference type="NCBI Taxonomy" id="2949997"/>
    <lineage>
        <taxon>Bacteria</taxon>
        <taxon>Pseudomonadati</taxon>
        <taxon>Pseudomonadota</taxon>
        <taxon>Gammaproteobacteria</taxon>
        <taxon>Thiotrichales</taxon>
        <taxon>Piscirickettsiaceae</taxon>
        <taxon>Thiomicrorhabdus</taxon>
    </lineage>
</organism>
<dbReference type="InterPro" id="IPR018485">
    <property type="entry name" value="FGGY_C"/>
</dbReference>
<accession>A0ABY8CAD1</accession>
<dbReference type="Gene3D" id="3.30.420.40">
    <property type="match status" value="2"/>
</dbReference>
<dbReference type="Pfam" id="PF02782">
    <property type="entry name" value="FGGY_C"/>
    <property type="match status" value="1"/>
</dbReference>
<dbReference type="InterPro" id="IPR018484">
    <property type="entry name" value="FGGY_N"/>
</dbReference>
<name>A0ABY8CAD1_9GAMM</name>
<evidence type="ECO:0000313" key="7">
    <source>
        <dbReference type="Proteomes" id="UP001222275"/>
    </source>
</evidence>
<dbReference type="SUPFAM" id="SSF53067">
    <property type="entry name" value="Actin-like ATPase domain"/>
    <property type="match status" value="2"/>
</dbReference>
<keyword evidence="2" id="KW-0808">Transferase</keyword>
<evidence type="ECO:0000313" key="6">
    <source>
        <dbReference type="EMBL" id="WEJ61531.1"/>
    </source>
</evidence>
<dbReference type="PANTHER" id="PTHR10196">
    <property type="entry name" value="SUGAR KINASE"/>
    <property type="match status" value="1"/>
</dbReference>
<proteinExistence type="inferred from homology"/>
<keyword evidence="3 6" id="KW-0418">Kinase</keyword>
<dbReference type="CDD" id="cd07783">
    <property type="entry name" value="ASKHA_NBD_FGGY_SePSK_AtXK1-like"/>
    <property type="match status" value="1"/>
</dbReference>
<evidence type="ECO:0000256" key="3">
    <source>
        <dbReference type="ARBA" id="ARBA00022777"/>
    </source>
</evidence>
<reference evidence="6 7" key="1">
    <citation type="submission" date="2022-06" db="EMBL/GenBank/DDBJ databases">
        <title>Thiomicrohabdus sp. nov, an obligately chemolithoautotrophic, sulfur-oxidizing bacterium isolated from beach of Guanyin Mountain. Amoy.</title>
        <authorList>
            <person name="Zhu H."/>
        </authorList>
    </citation>
    <scope>NUCLEOTIDE SEQUENCE [LARGE SCALE GENOMIC DNA]</scope>
    <source>
        <strain evidence="6 7">XGS-01</strain>
    </source>
</reference>
<gene>
    <name evidence="6" type="ORF">NR989_05815</name>
</gene>
<evidence type="ECO:0000256" key="2">
    <source>
        <dbReference type="ARBA" id="ARBA00022679"/>
    </source>
</evidence>
<keyword evidence="7" id="KW-1185">Reference proteome</keyword>
<evidence type="ECO:0000259" key="5">
    <source>
        <dbReference type="Pfam" id="PF02782"/>
    </source>
</evidence>
<dbReference type="EMBL" id="CP102381">
    <property type="protein sequence ID" value="WEJ61531.1"/>
    <property type="molecule type" value="Genomic_DNA"/>
</dbReference>
<evidence type="ECO:0000259" key="4">
    <source>
        <dbReference type="Pfam" id="PF00370"/>
    </source>
</evidence>
<dbReference type="InterPro" id="IPR043129">
    <property type="entry name" value="ATPase_NBD"/>
</dbReference>
<feature type="domain" description="Carbohydrate kinase FGGY N-terminal" evidence="4">
    <location>
        <begin position="22"/>
        <end position="268"/>
    </location>
</feature>
<dbReference type="PANTHER" id="PTHR10196:SF80">
    <property type="entry name" value="D-RIBULOSE KINASE"/>
    <property type="match status" value="1"/>
</dbReference>
<dbReference type="GO" id="GO:0016301">
    <property type="term" value="F:kinase activity"/>
    <property type="evidence" value="ECO:0007669"/>
    <property type="project" value="UniProtKB-KW"/>
</dbReference>
<protein>
    <submittedName>
        <fullName evidence="6">FGGY-family carbohydrate kinase</fullName>
    </submittedName>
</protein>
<comment type="similarity">
    <text evidence="1">Belongs to the FGGY kinase family.</text>
</comment>